<evidence type="ECO:0000256" key="19">
    <source>
        <dbReference type="ARBA" id="ARBA00048914"/>
    </source>
</evidence>
<dbReference type="Proteomes" id="UP001209713">
    <property type="component" value="Unassembled WGS sequence"/>
</dbReference>
<sequence>MTSPDSIDQLIQKSISLKAFNTFRFDYEAEYFAIADNLDSLRALLLWGKENDQIVTVIGSGSNLLISGHVSGLVIINRLMGINADTSNSENVTLRVAAGEEWHKLVEYTVYQNWYGIENLALIPGTAGAAPVQNIGAYGVEVKDVLSKVQVIDKQTADVFWIPAEDCGFAYRNSHFKGKWKDNLIITAIELKLKKQAELELSYGGLHSQLKGEATLKSVFELVCEVRESKLPSPAKIANAGSFFKNPIVSQEKHTSLKEQFPELVSFAHGEQYKLAAGWLIDQAGWKGKEYLGVGVYPKQALVLVNYSESSANALLALEEKVKHAVFEKYGVELEREPVELPIPSLRQGD</sequence>
<keyword evidence="14 20" id="KW-0573">Peptidoglycan synthesis</keyword>
<evidence type="ECO:0000313" key="23">
    <source>
        <dbReference type="Proteomes" id="UP001209713"/>
    </source>
</evidence>
<evidence type="ECO:0000256" key="12">
    <source>
        <dbReference type="ARBA" id="ARBA00022857"/>
    </source>
</evidence>
<dbReference type="PROSITE" id="PS51387">
    <property type="entry name" value="FAD_PCMH"/>
    <property type="match status" value="1"/>
</dbReference>
<keyword evidence="12 20" id="KW-0521">NADP</keyword>
<keyword evidence="15 20" id="KW-0560">Oxidoreductase</keyword>
<dbReference type="InterPro" id="IPR006094">
    <property type="entry name" value="Oxid_FAD_bind_N"/>
</dbReference>
<gene>
    <name evidence="20 22" type="primary">murB</name>
    <name evidence="22" type="ORF">OFY17_07565</name>
</gene>
<evidence type="ECO:0000256" key="9">
    <source>
        <dbReference type="ARBA" id="ARBA00022618"/>
    </source>
</evidence>
<evidence type="ECO:0000256" key="8">
    <source>
        <dbReference type="ARBA" id="ARBA00022490"/>
    </source>
</evidence>
<accession>A0ABT2YS68</accession>
<keyword evidence="9 20" id="KW-0132">Cell division</keyword>
<evidence type="ECO:0000256" key="18">
    <source>
        <dbReference type="ARBA" id="ARBA00031026"/>
    </source>
</evidence>
<feature type="domain" description="FAD-binding PCMH-type" evidence="21">
    <location>
        <begin position="24"/>
        <end position="196"/>
    </location>
</feature>
<evidence type="ECO:0000256" key="13">
    <source>
        <dbReference type="ARBA" id="ARBA00022960"/>
    </source>
</evidence>
<dbReference type="NCBIfam" id="TIGR00179">
    <property type="entry name" value="murB"/>
    <property type="match status" value="1"/>
</dbReference>
<comment type="pathway">
    <text evidence="4 20">Cell wall biogenesis; peptidoglycan biosynthesis.</text>
</comment>
<dbReference type="GO" id="GO:0008762">
    <property type="term" value="F:UDP-N-acetylmuramate dehydrogenase activity"/>
    <property type="evidence" value="ECO:0007669"/>
    <property type="project" value="UniProtKB-EC"/>
</dbReference>
<keyword evidence="8 20" id="KW-0963">Cytoplasm</keyword>
<dbReference type="Gene3D" id="3.30.465.10">
    <property type="match status" value="1"/>
</dbReference>
<dbReference type="InterPro" id="IPR016167">
    <property type="entry name" value="FAD-bd_PCMH_sub1"/>
</dbReference>
<dbReference type="InterPro" id="IPR036635">
    <property type="entry name" value="MurB_C_sf"/>
</dbReference>
<dbReference type="RefSeq" id="WP_263530121.1">
    <property type="nucleotide sequence ID" value="NZ_JAOVZB010000003.1"/>
</dbReference>
<dbReference type="PANTHER" id="PTHR21071:SF4">
    <property type="entry name" value="UDP-N-ACETYLENOLPYRUVOYLGLUCOSAMINE REDUCTASE"/>
    <property type="match status" value="1"/>
</dbReference>
<dbReference type="InterPro" id="IPR016169">
    <property type="entry name" value="FAD-bd_PCMH_sub2"/>
</dbReference>
<reference evidence="22 23" key="1">
    <citation type="submission" date="2022-10" db="EMBL/GenBank/DDBJ databases">
        <title>Marinomonas transparenta sp. nov. and Marinomonas sargassi sp. nov., isolated from marine alga (Sargassum natans (L.) Gaillon).</title>
        <authorList>
            <person name="Wang Y."/>
        </authorList>
    </citation>
    <scope>NUCLEOTIDE SEQUENCE [LARGE SCALE GENOMIC DNA]</scope>
    <source>
        <strain evidence="22 23">C2222</strain>
    </source>
</reference>
<dbReference type="SUPFAM" id="SSF56194">
    <property type="entry name" value="Uridine diphospho-N-Acetylenolpyruvylglucosamine reductase, MurB, C-terminal domain"/>
    <property type="match status" value="1"/>
</dbReference>
<evidence type="ECO:0000256" key="3">
    <source>
        <dbReference type="ARBA" id="ARBA00004496"/>
    </source>
</evidence>
<dbReference type="PANTHER" id="PTHR21071">
    <property type="entry name" value="UDP-N-ACETYLENOLPYRUVOYLGLUCOSAMINE REDUCTASE"/>
    <property type="match status" value="1"/>
</dbReference>
<keyword evidence="23" id="KW-1185">Reference proteome</keyword>
<dbReference type="InterPro" id="IPR036318">
    <property type="entry name" value="FAD-bd_PCMH-like_sf"/>
</dbReference>
<dbReference type="EMBL" id="JAOVZB010000003">
    <property type="protein sequence ID" value="MCV2402739.1"/>
    <property type="molecule type" value="Genomic_DNA"/>
</dbReference>
<keyword evidence="13 20" id="KW-0133">Cell shape</keyword>
<dbReference type="Gene3D" id="3.90.78.10">
    <property type="entry name" value="UDP-N-acetylenolpyruvoylglucosamine reductase, C-terminal domain"/>
    <property type="match status" value="1"/>
</dbReference>
<protein>
    <recommendedName>
        <fullName evidence="7 20">UDP-N-acetylenolpyruvoylglucosamine reductase</fullName>
        <ecNumber evidence="6 20">1.3.1.98</ecNumber>
    </recommendedName>
    <alternativeName>
        <fullName evidence="18 20">UDP-N-acetylmuramate dehydrogenase</fullName>
    </alternativeName>
</protein>
<evidence type="ECO:0000256" key="5">
    <source>
        <dbReference type="ARBA" id="ARBA00010485"/>
    </source>
</evidence>
<keyword evidence="11 20" id="KW-0274">FAD</keyword>
<comment type="similarity">
    <text evidence="5 20">Belongs to the MurB family.</text>
</comment>
<keyword evidence="17 20" id="KW-0961">Cell wall biogenesis/degradation</keyword>
<evidence type="ECO:0000256" key="7">
    <source>
        <dbReference type="ARBA" id="ARBA00015188"/>
    </source>
</evidence>
<comment type="catalytic activity">
    <reaction evidence="19 20">
        <text>UDP-N-acetyl-alpha-D-muramate + NADP(+) = UDP-N-acetyl-3-O-(1-carboxyvinyl)-alpha-D-glucosamine + NADPH + H(+)</text>
        <dbReference type="Rhea" id="RHEA:12248"/>
        <dbReference type="ChEBI" id="CHEBI:15378"/>
        <dbReference type="ChEBI" id="CHEBI:57783"/>
        <dbReference type="ChEBI" id="CHEBI:58349"/>
        <dbReference type="ChEBI" id="CHEBI:68483"/>
        <dbReference type="ChEBI" id="CHEBI:70757"/>
        <dbReference type="EC" id="1.3.1.98"/>
    </reaction>
</comment>
<evidence type="ECO:0000256" key="6">
    <source>
        <dbReference type="ARBA" id="ARBA00012518"/>
    </source>
</evidence>
<keyword evidence="16 20" id="KW-0131">Cell cycle</keyword>
<feature type="active site" evidence="20">
    <location>
        <position position="172"/>
    </location>
</feature>
<keyword evidence="10 20" id="KW-0285">Flavoprotein</keyword>
<dbReference type="Pfam" id="PF01565">
    <property type="entry name" value="FAD_binding_4"/>
    <property type="match status" value="1"/>
</dbReference>
<evidence type="ECO:0000256" key="14">
    <source>
        <dbReference type="ARBA" id="ARBA00022984"/>
    </source>
</evidence>
<evidence type="ECO:0000256" key="17">
    <source>
        <dbReference type="ARBA" id="ARBA00023316"/>
    </source>
</evidence>
<evidence type="ECO:0000256" key="2">
    <source>
        <dbReference type="ARBA" id="ARBA00003921"/>
    </source>
</evidence>
<dbReference type="EC" id="1.3.1.98" evidence="6 20"/>
<evidence type="ECO:0000259" key="21">
    <source>
        <dbReference type="PROSITE" id="PS51387"/>
    </source>
</evidence>
<dbReference type="Pfam" id="PF02873">
    <property type="entry name" value="MurB_C"/>
    <property type="match status" value="1"/>
</dbReference>
<dbReference type="InterPro" id="IPR016166">
    <property type="entry name" value="FAD-bd_PCMH"/>
</dbReference>
<organism evidence="22 23">
    <name type="scientific">Marinomonas sargassi</name>
    <dbReference type="NCBI Taxonomy" id="2984494"/>
    <lineage>
        <taxon>Bacteria</taxon>
        <taxon>Pseudomonadati</taxon>
        <taxon>Pseudomonadota</taxon>
        <taxon>Gammaproteobacteria</taxon>
        <taxon>Oceanospirillales</taxon>
        <taxon>Oceanospirillaceae</taxon>
        <taxon>Marinomonas</taxon>
    </lineage>
</organism>
<evidence type="ECO:0000256" key="15">
    <source>
        <dbReference type="ARBA" id="ARBA00023002"/>
    </source>
</evidence>
<dbReference type="HAMAP" id="MF_00037">
    <property type="entry name" value="MurB"/>
    <property type="match status" value="1"/>
</dbReference>
<dbReference type="InterPro" id="IPR003170">
    <property type="entry name" value="MurB"/>
</dbReference>
<evidence type="ECO:0000256" key="1">
    <source>
        <dbReference type="ARBA" id="ARBA00001974"/>
    </source>
</evidence>
<feature type="active site" description="Proton donor" evidence="20">
    <location>
        <position position="242"/>
    </location>
</feature>
<comment type="function">
    <text evidence="2 20">Cell wall formation.</text>
</comment>
<comment type="subcellular location">
    <subcellularLocation>
        <location evidence="3 20">Cytoplasm</location>
    </subcellularLocation>
</comment>
<evidence type="ECO:0000256" key="4">
    <source>
        <dbReference type="ARBA" id="ARBA00004752"/>
    </source>
</evidence>
<evidence type="ECO:0000256" key="10">
    <source>
        <dbReference type="ARBA" id="ARBA00022630"/>
    </source>
</evidence>
<evidence type="ECO:0000313" key="22">
    <source>
        <dbReference type="EMBL" id="MCV2402739.1"/>
    </source>
</evidence>
<dbReference type="Gene3D" id="3.30.43.10">
    <property type="entry name" value="Uridine Diphospho-n-acetylenolpyruvylglucosamine Reductase, domain 2"/>
    <property type="match status" value="1"/>
</dbReference>
<evidence type="ECO:0000256" key="11">
    <source>
        <dbReference type="ARBA" id="ARBA00022827"/>
    </source>
</evidence>
<dbReference type="SUPFAM" id="SSF56176">
    <property type="entry name" value="FAD-binding/transporter-associated domain-like"/>
    <property type="match status" value="1"/>
</dbReference>
<name>A0ABT2YS68_9GAMM</name>
<evidence type="ECO:0000256" key="16">
    <source>
        <dbReference type="ARBA" id="ARBA00023306"/>
    </source>
</evidence>
<dbReference type="InterPro" id="IPR011601">
    <property type="entry name" value="MurB_C"/>
</dbReference>
<feature type="active site" evidence="20">
    <location>
        <position position="337"/>
    </location>
</feature>
<proteinExistence type="inferred from homology"/>
<comment type="caution">
    <text evidence="22">The sequence shown here is derived from an EMBL/GenBank/DDBJ whole genome shotgun (WGS) entry which is preliminary data.</text>
</comment>
<comment type="cofactor">
    <cofactor evidence="1 20">
        <name>FAD</name>
        <dbReference type="ChEBI" id="CHEBI:57692"/>
    </cofactor>
</comment>
<dbReference type="NCBIfam" id="NF000755">
    <property type="entry name" value="PRK00046.1"/>
    <property type="match status" value="1"/>
</dbReference>
<evidence type="ECO:0000256" key="20">
    <source>
        <dbReference type="HAMAP-Rule" id="MF_00037"/>
    </source>
</evidence>